<dbReference type="KEGG" id="nsn:EXE58_16635"/>
<proteinExistence type="predicted"/>
<feature type="region of interest" description="Disordered" evidence="1">
    <location>
        <begin position="1"/>
        <end position="69"/>
    </location>
</feature>
<gene>
    <name evidence="2" type="ORF">EXE58_16635</name>
</gene>
<dbReference type="RefSeq" id="WP_135268893.1">
    <property type="nucleotide sequence ID" value="NZ_CP038436.1"/>
</dbReference>
<dbReference type="Proteomes" id="UP000294853">
    <property type="component" value="Chromosome"/>
</dbReference>
<feature type="compositionally biased region" description="Basic and acidic residues" evidence="1">
    <location>
        <begin position="1"/>
        <end position="10"/>
    </location>
</feature>
<feature type="compositionally biased region" description="Pro residues" evidence="1">
    <location>
        <begin position="35"/>
        <end position="45"/>
    </location>
</feature>
<name>A0A4P7IHV4_9ACTN</name>
<feature type="compositionally biased region" description="Acidic residues" evidence="1">
    <location>
        <begin position="17"/>
        <end position="28"/>
    </location>
</feature>
<organism evidence="2 3">
    <name type="scientific">Nocardioides seonyuensis</name>
    <dbReference type="NCBI Taxonomy" id="2518371"/>
    <lineage>
        <taxon>Bacteria</taxon>
        <taxon>Bacillati</taxon>
        <taxon>Actinomycetota</taxon>
        <taxon>Actinomycetes</taxon>
        <taxon>Propionibacteriales</taxon>
        <taxon>Nocardioidaceae</taxon>
        <taxon>Nocardioides</taxon>
    </lineage>
</organism>
<evidence type="ECO:0000256" key="1">
    <source>
        <dbReference type="SAM" id="MobiDB-lite"/>
    </source>
</evidence>
<keyword evidence="3" id="KW-1185">Reference proteome</keyword>
<sequence length="69" mass="7185">MVTDADRSAEAPHPAAEADDTTEIDQVEESAAAPAPAPDEQPAPRPAKKRGRASVPSWDEIMFGGGKGE</sequence>
<dbReference type="InterPro" id="IPR047682">
    <property type="entry name" value="SepH-like"/>
</dbReference>
<evidence type="ECO:0000313" key="3">
    <source>
        <dbReference type="Proteomes" id="UP000294853"/>
    </source>
</evidence>
<protein>
    <recommendedName>
        <fullName evidence="4">DUF3071 domain-containing protein</fullName>
    </recommendedName>
</protein>
<accession>A0A4P7IHV4</accession>
<dbReference type="AlphaFoldDB" id="A0A4P7IHV4"/>
<dbReference type="NCBIfam" id="NF040712">
    <property type="entry name" value="SepH"/>
    <property type="match status" value="1"/>
</dbReference>
<evidence type="ECO:0000313" key="2">
    <source>
        <dbReference type="EMBL" id="QBX56908.1"/>
    </source>
</evidence>
<evidence type="ECO:0008006" key="4">
    <source>
        <dbReference type="Google" id="ProtNLM"/>
    </source>
</evidence>
<reference evidence="2 3" key="1">
    <citation type="submission" date="2019-03" db="EMBL/GenBank/DDBJ databases">
        <title>Three New Species of Nocardioides, Nocardioides euryhalodurans sp. nov., Nocardioides seonyuensis sp. nov. and Nocardioides eburneoflavus sp. nov. Iolated from Soil.</title>
        <authorList>
            <person name="Roh S.G."/>
            <person name="Lee C."/>
            <person name="Kim M.-K."/>
            <person name="Kim S.B."/>
        </authorList>
    </citation>
    <scope>NUCLEOTIDE SEQUENCE [LARGE SCALE GENOMIC DNA]</scope>
    <source>
        <strain evidence="2 3">MMS17-SY207-3</strain>
    </source>
</reference>
<dbReference type="EMBL" id="CP038436">
    <property type="protein sequence ID" value="QBX56908.1"/>
    <property type="molecule type" value="Genomic_DNA"/>
</dbReference>